<gene>
    <name evidence="2" type="ORF">AGLY_010406</name>
</gene>
<dbReference type="SUPFAM" id="SSF56672">
    <property type="entry name" value="DNA/RNA polymerases"/>
    <property type="match status" value="1"/>
</dbReference>
<dbReference type="InterPro" id="IPR043502">
    <property type="entry name" value="DNA/RNA_pol_sf"/>
</dbReference>
<evidence type="ECO:0000313" key="2">
    <source>
        <dbReference type="EMBL" id="KAE9531200.1"/>
    </source>
</evidence>
<dbReference type="CDD" id="cd01650">
    <property type="entry name" value="RT_nLTR_like"/>
    <property type="match status" value="1"/>
</dbReference>
<organism evidence="2 3">
    <name type="scientific">Aphis glycines</name>
    <name type="common">Soybean aphid</name>
    <dbReference type="NCBI Taxonomy" id="307491"/>
    <lineage>
        <taxon>Eukaryota</taxon>
        <taxon>Metazoa</taxon>
        <taxon>Ecdysozoa</taxon>
        <taxon>Arthropoda</taxon>
        <taxon>Hexapoda</taxon>
        <taxon>Insecta</taxon>
        <taxon>Pterygota</taxon>
        <taxon>Neoptera</taxon>
        <taxon>Paraneoptera</taxon>
        <taxon>Hemiptera</taxon>
        <taxon>Sternorrhyncha</taxon>
        <taxon>Aphidomorpha</taxon>
        <taxon>Aphidoidea</taxon>
        <taxon>Aphididae</taxon>
        <taxon>Aphidini</taxon>
        <taxon>Aphis</taxon>
        <taxon>Aphis</taxon>
    </lineage>
</organism>
<dbReference type="GO" id="GO:0071897">
    <property type="term" value="P:DNA biosynthetic process"/>
    <property type="evidence" value="ECO:0007669"/>
    <property type="project" value="UniProtKB-ARBA"/>
</dbReference>
<evidence type="ECO:0000259" key="1">
    <source>
        <dbReference type="PROSITE" id="PS50878"/>
    </source>
</evidence>
<feature type="domain" description="Reverse transcriptase" evidence="1">
    <location>
        <begin position="1"/>
        <end position="225"/>
    </location>
</feature>
<dbReference type="InterPro" id="IPR000477">
    <property type="entry name" value="RT_dom"/>
</dbReference>
<dbReference type="Pfam" id="PF00078">
    <property type="entry name" value="RVT_1"/>
    <property type="match status" value="1"/>
</dbReference>
<comment type="caution">
    <text evidence="2">The sequence shown here is derived from an EMBL/GenBank/DDBJ whole genome shotgun (WGS) entry which is preliminary data.</text>
</comment>
<sequence>MNCVENIMSEYSSTPFVLCGDFNIPNVDWLSDNLGLIASGDPSQVVNYKPISILPHIAKIFELIVDNCTKRSFNHVLIPHQHGFRPGKFTITSHGQQVDVIFTDFSEAFDTVDYGLPVNELESLEIGGHLSPMLFNLFVNSISNYVSRANLLLYADDIKIFHTIKAPDGCSLLHDELNKISDWVAHLGLSLNLRKRQIITFSRSRTPILNNYHINGAPLYRAFSIKDIGIH</sequence>
<dbReference type="EMBL" id="VYZN01000041">
    <property type="protein sequence ID" value="KAE9531200.1"/>
    <property type="molecule type" value="Genomic_DNA"/>
</dbReference>
<keyword evidence="3" id="KW-1185">Reference proteome</keyword>
<accession>A0A6G0TET3</accession>
<dbReference type="PANTHER" id="PTHR33332">
    <property type="entry name" value="REVERSE TRANSCRIPTASE DOMAIN-CONTAINING PROTEIN"/>
    <property type="match status" value="1"/>
</dbReference>
<dbReference type="Proteomes" id="UP000475862">
    <property type="component" value="Unassembled WGS sequence"/>
</dbReference>
<dbReference type="AlphaFoldDB" id="A0A6G0TET3"/>
<evidence type="ECO:0000313" key="3">
    <source>
        <dbReference type="Proteomes" id="UP000475862"/>
    </source>
</evidence>
<name>A0A6G0TET3_APHGL</name>
<protein>
    <recommendedName>
        <fullName evidence="1">Reverse transcriptase domain-containing protein</fullName>
    </recommendedName>
</protein>
<dbReference type="PROSITE" id="PS50878">
    <property type="entry name" value="RT_POL"/>
    <property type="match status" value="1"/>
</dbReference>
<proteinExistence type="predicted"/>
<dbReference type="OrthoDB" id="6630807at2759"/>
<reference evidence="2 3" key="1">
    <citation type="submission" date="2019-08" db="EMBL/GenBank/DDBJ databases">
        <title>The genome of the soybean aphid Biotype 1, its phylome, world population structure and adaptation to the North American continent.</title>
        <authorList>
            <person name="Giordano R."/>
            <person name="Donthu R.K."/>
            <person name="Hernandez A.G."/>
            <person name="Wright C.L."/>
            <person name="Zimin A.V."/>
        </authorList>
    </citation>
    <scope>NUCLEOTIDE SEQUENCE [LARGE SCALE GENOMIC DNA]</scope>
    <source>
        <tissue evidence="2">Whole aphids</tissue>
    </source>
</reference>